<feature type="region of interest" description="Disordered" evidence="1">
    <location>
        <begin position="1"/>
        <end position="26"/>
    </location>
</feature>
<name>A0ABM1EY90_PRICU</name>
<dbReference type="Proteomes" id="UP000695022">
    <property type="component" value="Unplaced"/>
</dbReference>
<keyword evidence="2" id="KW-1185">Reference proteome</keyword>
<evidence type="ECO:0000313" key="2">
    <source>
        <dbReference type="Proteomes" id="UP000695022"/>
    </source>
</evidence>
<dbReference type="PANTHER" id="PTHR47331">
    <property type="entry name" value="PHD-TYPE DOMAIN-CONTAINING PROTEIN"/>
    <property type="match status" value="1"/>
</dbReference>
<dbReference type="PANTHER" id="PTHR47331:SF6">
    <property type="entry name" value="DOUBLECORTIN DOMAIN-CONTAINING PROTEIN"/>
    <property type="match status" value="1"/>
</dbReference>
<gene>
    <name evidence="3" type="primary">LOC106817025</name>
</gene>
<feature type="region of interest" description="Disordered" evidence="1">
    <location>
        <begin position="78"/>
        <end position="101"/>
    </location>
</feature>
<feature type="compositionally biased region" description="Polar residues" evidence="1">
    <location>
        <begin position="78"/>
        <end position="91"/>
    </location>
</feature>
<dbReference type="GeneID" id="106817025"/>
<reference evidence="3" key="1">
    <citation type="submission" date="2025-08" db="UniProtKB">
        <authorList>
            <consortium name="RefSeq"/>
        </authorList>
    </citation>
    <scope>IDENTIFICATION</scope>
</reference>
<protein>
    <submittedName>
        <fullName evidence="3">Uncharacterized protein LOC106817025</fullName>
    </submittedName>
</protein>
<dbReference type="RefSeq" id="XP_014677161.1">
    <property type="nucleotide sequence ID" value="XM_014821675.1"/>
</dbReference>
<evidence type="ECO:0000256" key="1">
    <source>
        <dbReference type="SAM" id="MobiDB-lite"/>
    </source>
</evidence>
<accession>A0ABM1EY90</accession>
<proteinExistence type="predicted"/>
<feature type="region of interest" description="Disordered" evidence="1">
    <location>
        <begin position="371"/>
        <end position="400"/>
    </location>
</feature>
<feature type="compositionally biased region" description="Polar residues" evidence="1">
    <location>
        <begin position="386"/>
        <end position="400"/>
    </location>
</feature>
<feature type="compositionally biased region" description="Polar residues" evidence="1">
    <location>
        <begin position="11"/>
        <end position="20"/>
    </location>
</feature>
<evidence type="ECO:0000313" key="3">
    <source>
        <dbReference type="RefSeq" id="XP_014677161.1"/>
    </source>
</evidence>
<organism evidence="2 3">
    <name type="scientific">Priapulus caudatus</name>
    <name type="common">Priapulid worm</name>
    <dbReference type="NCBI Taxonomy" id="37621"/>
    <lineage>
        <taxon>Eukaryota</taxon>
        <taxon>Metazoa</taxon>
        <taxon>Ecdysozoa</taxon>
        <taxon>Scalidophora</taxon>
        <taxon>Priapulida</taxon>
        <taxon>Priapulimorpha</taxon>
        <taxon>Priapulimorphida</taxon>
        <taxon>Priapulidae</taxon>
        <taxon>Priapulus</taxon>
    </lineage>
</organism>
<sequence>MEIESVRSRRSNAVSTTSSQAARARAKAEAAKVRMEFIHRESELKLKKVTLENEGEMLNAQKEIAVAEAEAEALDPDYTNSLKEGSQSNLSLLPKDESKERTTDYVNKLQTGGTMLDPRVEPYVPVAATPGGEYERMAIATELTRLLLKKDLLFSSLTNFNGNPELYRTWKSSFHSKMRELDVTSVEEIDLLVKWTSNEVQKDVLSLKAANADDPGKGLRQIWERLGERYGSPEMVEASLKRRLESFPRLTNKEPKRLYELSDIVSEIEAIKENEGFKGLLAYFDSSSGVTPIVNKLPYNLQEKWTSSATRYMDRYHVVYPPFSHFSAFLREQSKIRNNPSFAYNVKQATVSLRTSHRDAHYISARKTGLVTDTTEKQSDEPCPLHNTNHSFKTSARNSE</sequence>